<feature type="compositionally biased region" description="Polar residues" evidence="2">
    <location>
        <begin position="208"/>
        <end position="225"/>
    </location>
</feature>
<feature type="region of interest" description="Disordered" evidence="2">
    <location>
        <begin position="176"/>
        <end position="225"/>
    </location>
</feature>
<accession>A0A9Q1ML95</accession>
<protein>
    <submittedName>
        <fullName evidence="3">Uncharacterized protein</fullName>
    </submittedName>
</protein>
<dbReference type="EMBL" id="JAJAGQ010000005">
    <property type="protein sequence ID" value="KAJ8563065.1"/>
    <property type="molecule type" value="Genomic_DNA"/>
</dbReference>
<comment type="caution">
    <text evidence="3">The sequence shown here is derived from an EMBL/GenBank/DDBJ whole genome shotgun (WGS) entry which is preliminary data.</text>
</comment>
<keyword evidence="1" id="KW-0175">Coiled coil</keyword>
<evidence type="ECO:0000313" key="3">
    <source>
        <dbReference type="EMBL" id="KAJ8563065.1"/>
    </source>
</evidence>
<reference evidence="4" key="1">
    <citation type="journal article" date="2023" name="Proc. Natl. Acad. Sci. U.S.A.">
        <title>Genomic and structural basis for evolution of tropane alkaloid biosynthesis.</title>
        <authorList>
            <person name="Wanga Y.-J."/>
            <person name="Taina T."/>
            <person name="Yua J.-Y."/>
            <person name="Lia J."/>
            <person name="Xua B."/>
            <person name="Chenc J."/>
            <person name="D'Auriad J.C."/>
            <person name="Huanga J.-P."/>
            <person name="Huanga S.-X."/>
        </authorList>
    </citation>
    <scope>NUCLEOTIDE SEQUENCE [LARGE SCALE GENOMIC DNA]</scope>
    <source>
        <strain evidence="4">cv. KIB-2019</strain>
    </source>
</reference>
<organism evidence="3 4">
    <name type="scientific">Anisodus acutangulus</name>
    <dbReference type="NCBI Taxonomy" id="402998"/>
    <lineage>
        <taxon>Eukaryota</taxon>
        <taxon>Viridiplantae</taxon>
        <taxon>Streptophyta</taxon>
        <taxon>Embryophyta</taxon>
        <taxon>Tracheophyta</taxon>
        <taxon>Spermatophyta</taxon>
        <taxon>Magnoliopsida</taxon>
        <taxon>eudicotyledons</taxon>
        <taxon>Gunneridae</taxon>
        <taxon>Pentapetalae</taxon>
        <taxon>asterids</taxon>
        <taxon>lamiids</taxon>
        <taxon>Solanales</taxon>
        <taxon>Solanaceae</taxon>
        <taxon>Solanoideae</taxon>
        <taxon>Hyoscyameae</taxon>
        <taxon>Anisodus</taxon>
    </lineage>
</organism>
<dbReference type="Proteomes" id="UP001152561">
    <property type="component" value="Unassembled WGS sequence"/>
</dbReference>
<dbReference type="AlphaFoldDB" id="A0A9Q1ML95"/>
<keyword evidence="4" id="KW-1185">Reference proteome</keyword>
<gene>
    <name evidence="3" type="ORF">K7X08_031517</name>
</gene>
<sequence>MDKVPVESLFYEQMHASSRAVELASECLRKYLQEKEQSQRELEAEKQKSLDLTEKLERAVRQKESTLAKQVRVHQADLAKKDAKMVKLEIALVTAQNKAKEQEENIALLRAALQAVQDVNKMLEEKYEEAHEKLVKMEAEMVLDRNFHIWRTRKVTLKEARDDNLNYEALNLEEQTQEVDVGRSSGVGSRLGEPADDREREIDDYESLPSSLVTDTAVSASVPNV</sequence>
<evidence type="ECO:0000313" key="4">
    <source>
        <dbReference type="Proteomes" id="UP001152561"/>
    </source>
</evidence>
<name>A0A9Q1ML95_9SOLA</name>
<proteinExistence type="predicted"/>
<evidence type="ECO:0000256" key="2">
    <source>
        <dbReference type="SAM" id="MobiDB-lite"/>
    </source>
</evidence>
<feature type="coiled-coil region" evidence="1">
    <location>
        <begin position="25"/>
        <end position="140"/>
    </location>
</feature>
<evidence type="ECO:0000256" key="1">
    <source>
        <dbReference type="SAM" id="Coils"/>
    </source>
</evidence>